<dbReference type="AlphaFoldDB" id="A0A0R3SML8"/>
<protein>
    <submittedName>
        <fullName evidence="1">IS4 family transposase</fullName>
    </submittedName>
</protein>
<reference evidence="1" key="1">
    <citation type="submission" date="2017-02" db="UniProtKB">
        <authorList>
            <consortium name="WormBaseParasite"/>
        </authorList>
    </citation>
    <scope>IDENTIFICATION</scope>
</reference>
<dbReference type="WBParaSite" id="HDID_0000618301-mRNA-1">
    <property type="protein sequence ID" value="HDID_0000618301-mRNA-1"/>
    <property type="gene ID" value="HDID_0000618301"/>
</dbReference>
<name>A0A0R3SML8_HYMDI</name>
<organism evidence="1">
    <name type="scientific">Hymenolepis diminuta</name>
    <name type="common">Rat tapeworm</name>
    <dbReference type="NCBI Taxonomy" id="6216"/>
    <lineage>
        <taxon>Eukaryota</taxon>
        <taxon>Metazoa</taxon>
        <taxon>Spiralia</taxon>
        <taxon>Lophotrochozoa</taxon>
        <taxon>Platyhelminthes</taxon>
        <taxon>Cestoda</taxon>
        <taxon>Eucestoda</taxon>
        <taxon>Cyclophyllidea</taxon>
        <taxon>Hymenolepididae</taxon>
        <taxon>Hymenolepis</taxon>
    </lineage>
</organism>
<dbReference type="InterPro" id="IPR036188">
    <property type="entry name" value="FAD/NAD-bd_sf"/>
</dbReference>
<proteinExistence type="predicted"/>
<dbReference type="STRING" id="6216.A0A0R3SML8"/>
<evidence type="ECO:0000313" key="1">
    <source>
        <dbReference type="WBParaSite" id="HDID_0000618301-mRNA-1"/>
    </source>
</evidence>
<sequence>LFAAGHHALRVIAWRDSIYQRLSQASPSNMPSNFAAYTLIPNTR</sequence>
<accession>A0A0R3SML8</accession>
<dbReference type="Gene3D" id="3.50.50.60">
    <property type="entry name" value="FAD/NAD(P)-binding domain"/>
    <property type="match status" value="1"/>
</dbReference>